<feature type="non-terminal residue" evidence="2">
    <location>
        <position position="1"/>
    </location>
</feature>
<accession>A0A1V1NVV7</accession>
<feature type="domain" description="PKD" evidence="1">
    <location>
        <begin position="163"/>
        <end position="231"/>
    </location>
</feature>
<gene>
    <name evidence="2" type="ORF">OMM_12465</name>
</gene>
<evidence type="ECO:0000313" key="2">
    <source>
        <dbReference type="EMBL" id="ETR66694.1"/>
    </source>
</evidence>
<dbReference type="PROSITE" id="PS50093">
    <property type="entry name" value="PKD"/>
    <property type="match status" value="1"/>
</dbReference>
<organism evidence="2 3">
    <name type="scientific">Candidatus Magnetoglobus multicellularis str. Araruama</name>
    <dbReference type="NCBI Taxonomy" id="890399"/>
    <lineage>
        <taxon>Bacteria</taxon>
        <taxon>Pseudomonadati</taxon>
        <taxon>Thermodesulfobacteriota</taxon>
        <taxon>Desulfobacteria</taxon>
        <taxon>Desulfobacterales</taxon>
        <taxon>Desulfobacteraceae</taxon>
        <taxon>Candidatus Magnetoglobus</taxon>
    </lineage>
</organism>
<dbReference type="InterPro" id="IPR022409">
    <property type="entry name" value="PKD/Chitinase_dom"/>
</dbReference>
<dbReference type="SMART" id="SM00089">
    <property type="entry name" value="PKD"/>
    <property type="match status" value="1"/>
</dbReference>
<dbReference type="FunFam" id="2.60.40.10:FF:000270">
    <property type="entry name" value="Cell surface protein"/>
    <property type="match status" value="1"/>
</dbReference>
<evidence type="ECO:0000259" key="1">
    <source>
        <dbReference type="PROSITE" id="PS50093"/>
    </source>
</evidence>
<dbReference type="InterPro" id="IPR000601">
    <property type="entry name" value="PKD_dom"/>
</dbReference>
<proteinExistence type="predicted"/>
<dbReference type="Pfam" id="PF18911">
    <property type="entry name" value="PKD_4"/>
    <property type="match status" value="1"/>
</dbReference>
<dbReference type="SUPFAM" id="SSF49299">
    <property type="entry name" value="PKD domain"/>
    <property type="match status" value="1"/>
</dbReference>
<dbReference type="Gene3D" id="2.60.40.10">
    <property type="entry name" value="Immunoglobulins"/>
    <property type="match status" value="1"/>
</dbReference>
<dbReference type="InterPro" id="IPR013783">
    <property type="entry name" value="Ig-like_fold"/>
</dbReference>
<dbReference type="AlphaFoldDB" id="A0A1V1NVV7"/>
<protein>
    <recommendedName>
        <fullName evidence="1">PKD domain-containing protein</fullName>
    </recommendedName>
</protein>
<reference evidence="3" key="1">
    <citation type="submission" date="2012-11" db="EMBL/GenBank/DDBJ databases">
        <authorList>
            <person name="Lucero-Rivera Y.E."/>
            <person name="Tovar-Ramirez D."/>
        </authorList>
    </citation>
    <scope>NUCLEOTIDE SEQUENCE [LARGE SCALE GENOMIC DNA]</scope>
    <source>
        <strain evidence="3">Araruama</strain>
    </source>
</reference>
<dbReference type="Proteomes" id="UP000189670">
    <property type="component" value="Unassembled WGS sequence"/>
</dbReference>
<sequence>WGQDQVLPTANNTPSSRAIGGLLTENIKITSISMYLRGKGKVRMGIYTGGSLENPTSAALLWDAGTVTVDGENWYTINYTGDVIHVNAGTNIWLAWKNDGIFYYYSTNPNDAGDFQTDFGRNQNNFDANPDTPFPDIYDAKGIFANFWYSIYISYDMGTPMPPTPDFEADTLTGDAPLTVRFTDKSMNNPTTWAWDFDNDGNVDSNQQNPEYTYYSAATYSVKLIAGNANGDQEKLIPNYITVNESLADRPTITNVQGIATHNEQISITGFNFGNKNQAAPLKWDDFENGKVGAIIENGWGTEATFSSQLPKYSEDEVRADSQGRQSAFIDHTDGNYRDLLKLEPNTVGLDRFDKLFVSGWIYHDTIGSPASRNYKMLGLRTLTQKDGNEYTYPQFRFDLQPVSDAAVVNFERYIDKKAVKIDYVGNADFYPGEWYRVDLWVDVGTVDQLDSYAVLKRNINQVWGEMIDPIVDSETNQSYPLWSSSDPLAPFSHLYFSHFYSADSKIAPDVKPGDSIAEAKIYWDDIYVDNTRARVEICNNNIFAFADHCEVQIPSDWSDSAISVQVNQGTFADGQSAYLFVID</sequence>
<dbReference type="CDD" id="cd00146">
    <property type="entry name" value="PKD"/>
    <property type="match status" value="1"/>
</dbReference>
<feature type="non-terminal residue" evidence="2">
    <location>
        <position position="584"/>
    </location>
</feature>
<comment type="caution">
    <text evidence="2">The sequence shown here is derived from an EMBL/GenBank/DDBJ whole genome shotgun (WGS) entry which is preliminary data.</text>
</comment>
<dbReference type="EMBL" id="ATBP01001809">
    <property type="protein sequence ID" value="ETR66694.1"/>
    <property type="molecule type" value="Genomic_DNA"/>
</dbReference>
<name>A0A1V1NVV7_9BACT</name>
<evidence type="ECO:0000313" key="3">
    <source>
        <dbReference type="Proteomes" id="UP000189670"/>
    </source>
</evidence>
<dbReference type="InterPro" id="IPR035986">
    <property type="entry name" value="PKD_dom_sf"/>
</dbReference>